<dbReference type="InterPro" id="IPR002711">
    <property type="entry name" value="HNH"/>
</dbReference>
<dbReference type="CDD" id="cd00085">
    <property type="entry name" value="HNHc"/>
    <property type="match status" value="1"/>
</dbReference>
<dbReference type="EMBL" id="ABYK01000001">
    <property type="protein sequence ID" value="EDZ97184.1"/>
    <property type="molecule type" value="Genomic_DNA"/>
</dbReference>
<dbReference type="EMBL" id="ABYK01000013">
    <property type="protein sequence ID" value="EDZ94993.1"/>
    <property type="molecule type" value="Genomic_DNA"/>
</dbReference>
<sequence>MGVGEGDFPFDPYRQYFTTSDLIEIDHIVPRSLGGKDEYKNLQLLHRHCHDDKTALDNANAVSLTMEQSD</sequence>
<dbReference type="GO" id="GO:0004519">
    <property type="term" value="F:endonuclease activity"/>
    <property type="evidence" value="ECO:0007669"/>
    <property type="project" value="UniProtKB-KW"/>
</dbReference>
<evidence type="ECO:0000313" key="2">
    <source>
        <dbReference type="EMBL" id="EDZ94993.1"/>
    </source>
</evidence>
<name>B5VUG8_LIMMA</name>
<feature type="domain" description="HNH nuclease" evidence="1">
    <location>
        <begin position="3"/>
        <end position="51"/>
    </location>
</feature>
<dbReference type="AlphaFoldDB" id="B5VUG8"/>
<dbReference type="InterPro" id="IPR003615">
    <property type="entry name" value="HNH_nuc"/>
</dbReference>
<organism evidence="3 4">
    <name type="scientific">Limnospira maxima CS-328</name>
    <dbReference type="NCBI Taxonomy" id="513049"/>
    <lineage>
        <taxon>Bacteria</taxon>
        <taxon>Bacillati</taxon>
        <taxon>Cyanobacteriota</taxon>
        <taxon>Cyanophyceae</taxon>
        <taxon>Oscillatoriophycideae</taxon>
        <taxon>Oscillatoriales</taxon>
        <taxon>Sirenicapillariaceae</taxon>
        <taxon>Limnospira</taxon>
    </lineage>
</organism>
<dbReference type="Proteomes" id="UP000004061">
    <property type="component" value="Unassembled WGS sequence"/>
</dbReference>
<accession>B5VUG8</accession>
<reference evidence="3 4" key="2">
    <citation type="journal article" date="2011" name="Appl. Environ. Microbiol.">
        <title>Contribution of a Sodium Ion Gradient to Energy Conservation during Fermentation in the Cyanobacterium Arthrospira (Spirulina) maxima CS-328.</title>
        <authorList>
            <person name="Carrieri D."/>
            <person name="Ananyev G."/>
            <person name="Lenz O."/>
            <person name="Bryant D.A."/>
            <person name="Dismukes G.C."/>
        </authorList>
    </citation>
    <scope>NUCLEOTIDE SEQUENCE [LARGE SCALE GENOMIC DNA]</scope>
    <source>
        <strain evidence="3 4">CS-328</strain>
    </source>
</reference>
<dbReference type="Pfam" id="PF01844">
    <property type="entry name" value="HNH"/>
    <property type="match status" value="1"/>
</dbReference>
<keyword evidence="3" id="KW-0540">Nuclease</keyword>
<evidence type="ECO:0000259" key="1">
    <source>
        <dbReference type="SMART" id="SM00507"/>
    </source>
</evidence>
<evidence type="ECO:0000313" key="4">
    <source>
        <dbReference type="Proteomes" id="UP000004061"/>
    </source>
</evidence>
<keyword evidence="3" id="KW-0255">Endonuclease</keyword>
<dbReference type="GO" id="GO:0003676">
    <property type="term" value="F:nucleic acid binding"/>
    <property type="evidence" value="ECO:0007669"/>
    <property type="project" value="InterPro"/>
</dbReference>
<evidence type="ECO:0000313" key="3">
    <source>
        <dbReference type="EMBL" id="EDZ97184.1"/>
    </source>
</evidence>
<dbReference type="GO" id="GO:0008270">
    <property type="term" value="F:zinc ion binding"/>
    <property type="evidence" value="ECO:0007669"/>
    <property type="project" value="InterPro"/>
</dbReference>
<protein>
    <submittedName>
        <fullName evidence="3">HNH endonuclease</fullName>
    </submittedName>
</protein>
<keyword evidence="4" id="KW-1185">Reference proteome</keyword>
<dbReference type="Gene3D" id="1.10.30.50">
    <property type="match status" value="1"/>
</dbReference>
<comment type="caution">
    <text evidence="3">The sequence shown here is derived from an EMBL/GenBank/DDBJ whole genome shotgun (WGS) entry which is preliminary data.</text>
</comment>
<reference evidence="3" key="1">
    <citation type="submission" date="2008-10" db="EMBL/GenBank/DDBJ databases">
        <authorList>
            <consortium name="US DOE Joint Genome Institute (JGI-PGF)"/>
            <person name="Lucas S."/>
            <person name="Copeland A."/>
            <person name="Lapidus A."/>
            <person name="Glavina del Rio T."/>
            <person name="Tice H."/>
            <person name="Bruce D."/>
            <person name="Goodwin L."/>
            <person name="Pitluck S."/>
            <person name="Larimer F."/>
            <person name="Land M.L."/>
            <person name="Hauser L."/>
            <person name="Bryant D.A."/>
        </authorList>
    </citation>
    <scope>NUCLEOTIDE SEQUENCE</scope>
    <source>
        <strain evidence="3">CS-328</strain>
    </source>
</reference>
<gene>
    <name evidence="3" type="ORF">AmaxDRAFT_0213</name>
    <name evidence="2" type="ORF">AmaxDRAFT_2170</name>
</gene>
<keyword evidence="3" id="KW-0378">Hydrolase</keyword>
<dbReference type="SMART" id="SM00507">
    <property type="entry name" value="HNHc"/>
    <property type="match status" value="1"/>
</dbReference>
<proteinExistence type="predicted"/>